<dbReference type="AlphaFoldDB" id="A0A4Z1KKY0"/>
<evidence type="ECO:0000313" key="1">
    <source>
        <dbReference type="EMBL" id="TGO86238.1"/>
    </source>
</evidence>
<protein>
    <submittedName>
        <fullName evidence="1">Uncharacterized protein</fullName>
    </submittedName>
</protein>
<accession>A0A4Z1KKY0</accession>
<comment type="caution">
    <text evidence="1">The sequence shown here is derived from an EMBL/GenBank/DDBJ whole genome shotgun (WGS) entry which is preliminary data.</text>
</comment>
<dbReference type="STRING" id="87229.A0A4Z1KKY0"/>
<keyword evidence="2" id="KW-1185">Reference proteome</keyword>
<sequence length="225" mass="26258">MTQIGTGCATKIHRYDDDEFPIIDYHGRLTFRCAFLTGFQYANGSPPALLHTTHISRKIALKSYQSCFSSFLKRPIYYNSEKDLVYINRLNNAKRDITHGKNPFERASEEDKKRIIHLAFNYDNLHMDSNPWLESFTRYLVQHLGNFRLITFLLRKSAIKNLQDNKAHEDGIFVLNDKVLDRVSSDGTKIYGDLDTDEELEKEEEVEKEDEEKFFEAFSDIDDNA</sequence>
<dbReference type="EMBL" id="PQXO01000320">
    <property type="protein sequence ID" value="TGO86238.1"/>
    <property type="molecule type" value="Genomic_DNA"/>
</dbReference>
<name>A0A4Z1KKY0_9HELO</name>
<gene>
    <name evidence="1" type="ORF">BPOR_0321g00070</name>
</gene>
<dbReference type="Proteomes" id="UP000297280">
    <property type="component" value="Unassembled WGS sequence"/>
</dbReference>
<proteinExistence type="predicted"/>
<organism evidence="1 2">
    <name type="scientific">Botrytis porri</name>
    <dbReference type="NCBI Taxonomy" id="87229"/>
    <lineage>
        <taxon>Eukaryota</taxon>
        <taxon>Fungi</taxon>
        <taxon>Dikarya</taxon>
        <taxon>Ascomycota</taxon>
        <taxon>Pezizomycotina</taxon>
        <taxon>Leotiomycetes</taxon>
        <taxon>Helotiales</taxon>
        <taxon>Sclerotiniaceae</taxon>
        <taxon>Botrytis</taxon>
    </lineage>
</organism>
<evidence type="ECO:0000313" key="2">
    <source>
        <dbReference type="Proteomes" id="UP000297280"/>
    </source>
</evidence>
<reference evidence="1 2" key="1">
    <citation type="submission" date="2017-12" db="EMBL/GenBank/DDBJ databases">
        <title>Comparative genomics of Botrytis spp.</title>
        <authorList>
            <person name="Valero-Jimenez C.A."/>
            <person name="Tapia P."/>
            <person name="Veloso J."/>
            <person name="Silva-Moreno E."/>
            <person name="Staats M."/>
            <person name="Valdes J.H."/>
            <person name="Van Kan J.A.L."/>
        </authorList>
    </citation>
    <scope>NUCLEOTIDE SEQUENCE [LARGE SCALE GENOMIC DNA]</scope>
    <source>
        <strain evidence="1 2">MUCL3349</strain>
    </source>
</reference>